<feature type="compositionally biased region" description="Basic residues" evidence="2">
    <location>
        <begin position="24"/>
        <end position="38"/>
    </location>
</feature>
<feature type="compositionally biased region" description="Low complexity" evidence="2">
    <location>
        <begin position="41"/>
        <end position="55"/>
    </location>
</feature>
<keyword evidence="1" id="KW-0175">Coiled coil</keyword>
<feature type="region of interest" description="Disordered" evidence="2">
    <location>
        <begin position="1"/>
        <end position="55"/>
    </location>
</feature>
<feature type="compositionally biased region" description="Basic and acidic residues" evidence="2">
    <location>
        <begin position="171"/>
        <end position="185"/>
    </location>
</feature>
<accession>A0AAN6PDH7</accession>
<organism evidence="3 4">
    <name type="scientific">Parachaetomium inaequale</name>
    <dbReference type="NCBI Taxonomy" id="2588326"/>
    <lineage>
        <taxon>Eukaryota</taxon>
        <taxon>Fungi</taxon>
        <taxon>Dikarya</taxon>
        <taxon>Ascomycota</taxon>
        <taxon>Pezizomycotina</taxon>
        <taxon>Sordariomycetes</taxon>
        <taxon>Sordariomycetidae</taxon>
        <taxon>Sordariales</taxon>
        <taxon>Chaetomiaceae</taxon>
        <taxon>Parachaetomium</taxon>
    </lineage>
</organism>
<name>A0AAN6PDH7_9PEZI</name>
<comment type="caution">
    <text evidence="3">The sequence shown here is derived from an EMBL/GenBank/DDBJ whole genome shotgun (WGS) entry which is preliminary data.</text>
</comment>
<dbReference type="PANTHER" id="PTHR14778:SF2">
    <property type="entry name" value="KINETOCHORE-ASSOCIATED PROTEIN DSN1 HOMOLOG"/>
    <property type="match status" value="1"/>
</dbReference>
<evidence type="ECO:0000256" key="2">
    <source>
        <dbReference type="SAM" id="MobiDB-lite"/>
    </source>
</evidence>
<dbReference type="GO" id="GO:0051301">
    <property type="term" value="P:cell division"/>
    <property type="evidence" value="ECO:0007669"/>
    <property type="project" value="InterPro"/>
</dbReference>
<dbReference type="GO" id="GO:0000444">
    <property type="term" value="C:MIS12/MIND type complex"/>
    <property type="evidence" value="ECO:0007669"/>
    <property type="project" value="InterPro"/>
</dbReference>
<dbReference type="InterPro" id="IPR013218">
    <property type="entry name" value="Dsn1/Mis13"/>
</dbReference>
<dbReference type="PANTHER" id="PTHR14778">
    <property type="entry name" value="KINETOCHORE-ASSOCIATED PROTEIN DSN1 HOMOLOG"/>
    <property type="match status" value="1"/>
</dbReference>
<evidence type="ECO:0000313" key="3">
    <source>
        <dbReference type="EMBL" id="KAK4038023.1"/>
    </source>
</evidence>
<protein>
    <submittedName>
        <fullName evidence="3">Mis12-Mtw1 protein family-domain-containing protein</fullName>
    </submittedName>
</protein>
<gene>
    <name evidence="3" type="ORF">C8A01DRAFT_17842</name>
</gene>
<feature type="region of interest" description="Disordered" evidence="2">
    <location>
        <begin position="76"/>
        <end position="235"/>
    </location>
</feature>
<feature type="compositionally biased region" description="Pro residues" evidence="2">
    <location>
        <begin position="113"/>
        <end position="124"/>
    </location>
</feature>
<feature type="compositionally biased region" description="Low complexity" evidence="2">
    <location>
        <begin position="125"/>
        <end position="140"/>
    </location>
</feature>
<proteinExistence type="predicted"/>
<sequence>MTTLVRTRQPLQVLSMSNQPERRQSKRLAARTRGRKRKDPAGAAAADADFSSSSAAAAVYDQDGDFLFTRGSKRVKTAPVPEEDELGEEPAPAPVKKSGGRPPKAGGRRRASPPAPAAPAPLPAPTKSRSAAAAAAPTTRRASKRKSSSDNTPPPEEDLVVPKSKARRKTRESTAERRPQQRGGREAQINGAHQGIDEEGGYEDDDANLARQEATPSSAAQPQSQMIALPFSDTPIINRNKEFRKKGGASGGRRSSLGMRGRRASSLIDNGHSALPHREVDPAEFYKYISAEGLSEPRRMKQLLIWCGERSLSEKPPHGRPGSSAILGARAIQDQLLKDFGARSEFSDWFAREDAPKPPIPVVLQPNPRNVDYDAKIAELEAKIERLKSQKTAWQSIATPLPTLPPLYPDTDPRKAPLPDVALLTPSESAMLSSLTNPDTAFSSFKRQLRSRLQNVQAALEFKVDQLADSVHKLDMRVATAGREADAVLALSAARLREREERERRAVGAGGVSVMEVLRSLGRILPEGG</sequence>
<feature type="coiled-coil region" evidence="1">
    <location>
        <begin position="370"/>
        <end position="397"/>
    </location>
</feature>
<dbReference type="Proteomes" id="UP001303115">
    <property type="component" value="Unassembled WGS sequence"/>
</dbReference>
<evidence type="ECO:0000256" key="1">
    <source>
        <dbReference type="SAM" id="Coils"/>
    </source>
</evidence>
<dbReference type="GO" id="GO:0007059">
    <property type="term" value="P:chromosome segregation"/>
    <property type="evidence" value="ECO:0007669"/>
    <property type="project" value="InterPro"/>
</dbReference>
<feature type="compositionally biased region" description="Polar residues" evidence="2">
    <location>
        <begin position="1"/>
        <end position="19"/>
    </location>
</feature>
<dbReference type="AlphaFoldDB" id="A0AAN6PDH7"/>
<reference evidence="4" key="1">
    <citation type="journal article" date="2023" name="Mol. Phylogenet. Evol.">
        <title>Genome-scale phylogeny and comparative genomics of the fungal order Sordariales.</title>
        <authorList>
            <person name="Hensen N."/>
            <person name="Bonometti L."/>
            <person name="Westerberg I."/>
            <person name="Brannstrom I.O."/>
            <person name="Guillou S."/>
            <person name="Cros-Aarteil S."/>
            <person name="Calhoun S."/>
            <person name="Haridas S."/>
            <person name="Kuo A."/>
            <person name="Mondo S."/>
            <person name="Pangilinan J."/>
            <person name="Riley R."/>
            <person name="LaButti K."/>
            <person name="Andreopoulos B."/>
            <person name="Lipzen A."/>
            <person name="Chen C."/>
            <person name="Yan M."/>
            <person name="Daum C."/>
            <person name="Ng V."/>
            <person name="Clum A."/>
            <person name="Steindorff A."/>
            <person name="Ohm R.A."/>
            <person name="Martin F."/>
            <person name="Silar P."/>
            <person name="Natvig D.O."/>
            <person name="Lalanne C."/>
            <person name="Gautier V."/>
            <person name="Ament-Velasquez S.L."/>
            <person name="Kruys A."/>
            <person name="Hutchinson M.I."/>
            <person name="Powell A.J."/>
            <person name="Barry K."/>
            <person name="Miller A.N."/>
            <person name="Grigoriev I.V."/>
            <person name="Debuchy R."/>
            <person name="Gladieux P."/>
            <person name="Hiltunen Thoren M."/>
            <person name="Johannesson H."/>
        </authorList>
    </citation>
    <scope>NUCLEOTIDE SEQUENCE [LARGE SCALE GENOMIC DNA]</scope>
    <source>
        <strain evidence="4">CBS 284.82</strain>
    </source>
</reference>
<dbReference type="Pfam" id="PF08202">
    <property type="entry name" value="MIS13"/>
    <property type="match status" value="1"/>
</dbReference>
<evidence type="ECO:0000313" key="4">
    <source>
        <dbReference type="Proteomes" id="UP001303115"/>
    </source>
</evidence>
<keyword evidence="4" id="KW-1185">Reference proteome</keyword>
<feature type="compositionally biased region" description="Acidic residues" evidence="2">
    <location>
        <begin position="197"/>
        <end position="207"/>
    </location>
</feature>
<dbReference type="EMBL" id="MU854442">
    <property type="protein sequence ID" value="KAK4038023.1"/>
    <property type="molecule type" value="Genomic_DNA"/>
</dbReference>
<feature type="compositionally biased region" description="Polar residues" evidence="2">
    <location>
        <begin position="214"/>
        <end position="226"/>
    </location>
</feature>